<dbReference type="STRING" id="1423743.FD41_GL000554"/>
<dbReference type="Proteomes" id="UP000051966">
    <property type="component" value="Unassembled WGS sequence"/>
</dbReference>
<dbReference type="OrthoDB" id="9765625at2"/>
<evidence type="ECO:0000313" key="2">
    <source>
        <dbReference type="EMBL" id="GAF36507.1"/>
    </source>
</evidence>
<evidence type="ECO:0008006" key="6">
    <source>
        <dbReference type="Google" id="ProtNLM"/>
    </source>
</evidence>
<name>X0PHJ5_9LACO</name>
<keyword evidence="1" id="KW-0533">Nickel</keyword>
<protein>
    <recommendedName>
        <fullName evidence="6">LarC family nickel insertion protein</fullName>
    </recommendedName>
</protein>
<accession>X0PHJ5</accession>
<comment type="caution">
    <text evidence="2">The sequence shown here is derived from an EMBL/GenBank/DDBJ whole genome shotgun (WGS) entry which is preliminary data.</text>
</comment>
<evidence type="ECO:0000313" key="3">
    <source>
        <dbReference type="EMBL" id="KRM12199.1"/>
    </source>
</evidence>
<evidence type="ECO:0000256" key="1">
    <source>
        <dbReference type="ARBA" id="ARBA00022596"/>
    </source>
</evidence>
<keyword evidence="5" id="KW-1185">Reference proteome</keyword>
<dbReference type="PATRIC" id="fig|1423743.5.peg.570"/>
<dbReference type="Gene3D" id="3.30.70.1380">
    <property type="entry name" value="Transcriptional regulatory protein pf0864 domain like"/>
    <property type="match status" value="1"/>
</dbReference>
<dbReference type="Gene3D" id="3.10.20.300">
    <property type="entry name" value="mk0293 like domain"/>
    <property type="match status" value="1"/>
</dbReference>
<dbReference type="Pfam" id="PF01969">
    <property type="entry name" value="Ni_insertion"/>
    <property type="match status" value="1"/>
</dbReference>
<dbReference type="EMBL" id="BAKI01000012">
    <property type="protein sequence ID" value="GAF36507.1"/>
    <property type="molecule type" value="Genomic_DNA"/>
</dbReference>
<sequence>MAANIDDQSPETLGPMIDLLMEKGALDAYFTPIQMKKNRPAIELTVLMAPQDLDRLTALIFKMTTTIGVWFQFLDRFVMARSFRRVMTKYGVIKVKTAKFHGIEKTSPEFEDCLKAARKYQVSLQDVYQAVYQSL</sequence>
<organism evidence="2 4">
    <name type="scientific">Lentilactobacillus farraginis DSM 18382 = JCM 14108</name>
    <dbReference type="NCBI Taxonomy" id="1423743"/>
    <lineage>
        <taxon>Bacteria</taxon>
        <taxon>Bacillati</taxon>
        <taxon>Bacillota</taxon>
        <taxon>Bacilli</taxon>
        <taxon>Lactobacillales</taxon>
        <taxon>Lactobacillaceae</taxon>
        <taxon>Lentilactobacillus</taxon>
    </lineage>
</organism>
<dbReference type="EMBL" id="AZFY01000014">
    <property type="protein sequence ID" value="KRM12199.1"/>
    <property type="molecule type" value="Genomic_DNA"/>
</dbReference>
<dbReference type="PANTHER" id="PTHR36566">
    <property type="entry name" value="NICKEL INSERTION PROTEIN-RELATED"/>
    <property type="match status" value="1"/>
</dbReference>
<dbReference type="Proteomes" id="UP000019488">
    <property type="component" value="Unassembled WGS sequence"/>
</dbReference>
<dbReference type="AlphaFoldDB" id="X0PHJ5"/>
<evidence type="ECO:0000313" key="4">
    <source>
        <dbReference type="Proteomes" id="UP000019488"/>
    </source>
</evidence>
<dbReference type="InterPro" id="IPR002822">
    <property type="entry name" value="Ni_insertion"/>
</dbReference>
<dbReference type="RefSeq" id="WP_035179284.1">
    <property type="nucleotide sequence ID" value="NZ_AZFY01000014.1"/>
</dbReference>
<reference evidence="2" key="1">
    <citation type="journal article" date="2014" name="Genome Announc.">
        <title>Draft Genome Sequences of Two Lactobacillus Strains, L. farraginis JCM 14108T and L. composti JCM 14202T, Isolated from Compost of Distilled Shochu Residue.</title>
        <authorList>
            <person name="Yuki M."/>
            <person name="Oshima K."/>
            <person name="Suda W."/>
            <person name="Kitahara M."/>
            <person name="Kitamura K."/>
            <person name="Iida T."/>
            <person name="Hattori M."/>
            <person name="Ohkuma M."/>
        </authorList>
    </citation>
    <scope>NUCLEOTIDE SEQUENCE [LARGE SCALE GENOMIC DNA]</scope>
    <source>
        <strain evidence="2">JCM 14108</strain>
    </source>
</reference>
<proteinExistence type="predicted"/>
<evidence type="ECO:0000313" key="5">
    <source>
        <dbReference type="Proteomes" id="UP000051966"/>
    </source>
</evidence>
<dbReference type="PANTHER" id="PTHR36566:SF1">
    <property type="entry name" value="PYRIDINIUM-3,5-BISTHIOCARBOXYLIC ACID MONONUCLEOTIDE NICKEL INSERTION PROTEIN"/>
    <property type="match status" value="1"/>
</dbReference>
<reference evidence="3 5" key="2">
    <citation type="journal article" date="2015" name="Genome Announc.">
        <title>Expanding the biotechnology potential of lactobacilli through comparative genomics of 213 strains and associated genera.</title>
        <authorList>
            <person name="Sun Z."/>
            <person name="Harris H.M."/>
            <person name="McCann A."/>
            <person name="Guo C."/>
            <person name="Argimon S."/>
            <person name="Zhang W."/>
            <person name="Yang X."/>
            <person name="Jeffery I.B."/>
            <person name="Cooney J.C."/>
            <person name="Kagawa T.F."/>
            <person name="Liu W."/>
            <person name="Song Y."/>
            <person name="Salvetti E."/>
            <person name="Wrobel A."/>
            <person name="Rasinkangas P."/>
            <person name="Parkhill J."/>
            <person name="Rea M.C."/>
            <person name="O'Sullivan O."/>
            <person name="Ritari J."/>
            <person name="Douillard F.P."/>
            <person name="Paul Ross R."/>
            <person name="Yang R."/>
            <person name="Briner A.E."/>
            <person name="Felis G.E."/>
            <person name="de Vos W.M."/>
            <person name="Barrangou R."/>
            <person name="Klaenhammer T.R."/>
            <person name="Caufield P.W."/>
            <person name="Cui Y."/>
            <person name="Zhang H."/>
            <person name="O'Toole P.W."/>
        </authorList>
    </citation>
    <scope>NUCLEOTIDE SEQUENCE [LARGE SCALE GENOMIC DNA]</scope>
    <source>
        <strain evidence="3 5">DSM 18382</strain>
    </source>
</reference>
<gene>
    <name evidence="3" type="ORF">FD41_GL000554</name>
    <name evidence="2" type="ORF">JCM14108_1477</name>
</gene>